<dbReference type="EC" id="2.7.7.7" evidence="1"/>
<gene>
    <name evidence="1" type="primary">holA</name>
    <name evidence="1" type="ORF">E5990_10460</name>
</gene>
<evidence type="ECO:0000313" key="2">
    <source>
        <dbReference type="Proteomes" id="UP000305401"/>
    </source>
</evidence>
<name>A0AC61S2W2_9BACT</name>
<comment type="caution">
    <text evidence="1">The sequence shown here is derived from an EMBL/GenBank/DDBJ whole genome shotgun (WGS) entry which is preliminary data.</text>
</comment>
<evidence type="ECO:0000313" key="1">
    <source>
        <dbReference type="EMBL" id="THG43054.1"/>
    </source>
</evidence>
<protein>
    <submittedName>
        <fullName evidence="1">DNA polymerase III subunit delta</fullName>
        <ecNumber evidence="1">2.7.7.7</ecNumber>
    </submittedName>
</protein>
<organism evidence="1 2">
    <name type="scientific">Muribaculum caecicola</name>
    <dbReference type="NCBI Taxonomy" id="3038144"/>
    <lineage>
        <taxon>Bacteria</taxon>
        <taxon>Pseudomonadati</taxon>
        <taxon>Bacteroidota</taxon>
        <taxon>Bacteroidia</taxon>
        <taxon>Bacteroidales</taxon>
        <taxon>Muribaculaceae</taxon>
        <taxon>Muribaculum</taxon>
    </lineage>
</organism>
<proteinExistence type="predicted"/>
<dbReference type="Proteomes" id="UP000305401">
    <property type="component" value="Unassembled WGS sequence"/>
</dbReference>
<reference evidence="1" key="1">
    <citation type="submission" date="2019-04" db="EMBL/GenBank/DDBJ databases">
        <title>Microbes associate with the intestines of laboratory mice.</title>
        <authorList>
            <person name="Navarre W."/>
            <person name="Wong E."/>
            <person name="Huang K.C."/>
            <person name="Tropini C."/>
            <person name="Ng K."/>
            <person name="Yu B."/>
        </authorList>
    </citation>
    <scope>NUCLEOTIDE SEQUENCE</scope>
    <source>
        <strain evidence="1">NM86_A22</strain>
    </source>
</reference>
<keyword evidence="1" id="KW-0808">Transferase</keyword>
<keyword evidence="1" id="KW-0548">Nucleotidyltransferase</keyword>
<accession>A0AC61S2W2</accession>
<keyword evidence="2" id="KW-1185">Reference proteome</keyword>
<feature type="non-terminal residue" evidence="1">
    <location>
        <position position="338"/>
    </location>
</feature>
<sequence length="338" mass="38029">MAQAAKQLSFAALRRQIKTERPANVYLLHGEEGYYIDALAEAFEALVPEADRDFNLYTFYAPETDINTVVDTCRRYPMMADFQVVVVKECQAVGANELNKLVPYVGASSNTTVLVLCSRGAKCKSKELEKAVAANGGVVFESVKLRNVSEAIAGFVKEKELNIEPKGLAMLADYVGSDLSRIYNEIDKLTVALPQGAMVTPEVIEKHIGMSKDFNNFELVKAMSERDALMAYRIADYFKSNPKNNPFVLTISMLWTYYSNLLLLLYSKDKSEAGLCAQMGRKGNWLSPDYKSGMRMYNAWQLIEILRLIRRADCATKGIDSRRDPYDIVRDLLFNILN</sequence>
<dbReference type="EMBL" id="SSTG01000195">
    <property type="protein sequence ID" value="THG43054.1"/>
    <property type="molecule type" value="Genomic_DNA"/>
</dbReference>